<evidence type="ECO:0000256" key="1">
    <source>
        <dbReference type="ARBA" id="ARBA00023015"/>
    </source>
</evidence>
<evidence type="ECO:0000313" key="5">
    <source>
        <dbReference type="EMBL" id="ANW97920.1"/>
    </source>
</evidence>
<keyword evidence="2" id="KW-0238">DNA-binding</keyword>
<dbReference type="PROSITE" id="PS00041">
    <property type="entry name" value="HTH_ARAC_FAMILY_1"/>
    <property type="match status" value="1"/>
</dbReference>
<dbReference type="GO" id="GO:0043565">
    <property type="term" value="F:sequence-specific DNA binding"/>
    <property type="evidence" value="ECO:0007669"/>
    <property type="project" value="InterPro"/>
</dbReference>
<dbReference type="PANTHER" id="PTHR43280">
    <property type="entry name" value="ARAC-FAMILY TRANSCRIPTIONAL REGULATOR"/>
    <property type="match status" value="1"/>
</dbReference>
<dbReference type="InterPro" id="IPR037923">
    <property type="entry name" value="HTH-like"/>
</dbReference>
<dbReference type="PANTHER" id="PTHR43280:SF2">
    <property type="entry name" value="HTH-TYPE TRANSCRIPTIONAL REGULATOR EXSA"/>
    <property type="match status" value="1"/>
</dbReference>
<dbReference type="InterPro" id="IPR003313">
    <property type="entry name" value="AraC-bd"/>
</dbReference>
<dbReference type="Pfam" id="PF12833">
    <property type="entry name" value="HTH_18"/>
    <property type="match status" value="1"/>
</dbReference>
<gene>
    <name evidence="5" type="ORF">CSTERTH_02140</name>
</gene>
<dbReference type="EMBL" id="CP014672">
    <property type="protein sequence ID" value="ANW97920.1"/>
    <property type="molecule type" value="Genomic_DNA"/>
</dbReference>
<keyword evidence="3" id="KW-0804">Transcription</keyword>
<dbReference type="OrthoDB" id="9772063at2"/>
<dbReference type="InterPro" id="IPR018060">
    <property type="entry name" value="HTH_AraC"/>
</dbReference>
<dbReference type="AlphaFoldDB" id="A0A1B1YAW9"/>
<dbReference type="Gene3D" id="1.10.10.60">
    <property type="entry name" value="Homeodomain-like"/>
    <property type="match status" value="2"/>
</dbReference>
<evidence type="ECO:0000313" key="6">
    <source>
        <dbReference type="Proteomes" id="UP000092971"/>
    </source>
</evidence>
<dbReference type="PROSITE" id="PS01124">
    <property type="entry name" value="HTH_ARAC_FAMILY_2"/>
    <property type="match status" value="1"/>
</dbReference>
<dbReference type="InterPro" id="IPR018062">
    <property type="entry name" value="HTH_AraC-typ_CS"/>
</dbReference>
<accession>A0A1B1YAW9</accession>
<dbReference type="InterPro" id="IPR009057">
    <property type="entry name" value="Homeodomain-like_sf"/>
</dbReference>
<dbReference type="InterPro" id="IPR020449">
    <property type="entry name" value="Tscrpt_reg_AraC-type_HTH"/>
</dbReference>
<dbReference type="Pfam" id="PF02311">
    <property type="entry name" value="AraC_binding"/>
    <property type="match status" value="1"/>
</dbReference>
<dbReference type="SUPFAM" id="SSF51215">
    <property type="entry name" value="Regulatory protein AraC"/>
    <property type="match status" value="1"/>
</dbReference>
<evidence type="ECO:0000259" key="4">
    <source>
        <dbReference type="PROSITE" id="PS01124"/>
    </source>
</evidence>
<keyword evidence="1" id="KW-0805">Transcription regulation</keyword>
<dbReference type="Proteomes" id="UP000092971">
    <property type="component" value="Chromosome"/>
</dbReference>
<protein>
    <submittedName>
        <fullName evidence="5">AraC family transcriptional regulator</fullName>
    </submittedName>
</protein>
<feature type="domain" description="HTH araC/xylS-type" evidence="4">
    <location>
        <begin position="195"/>
        <end position="293"/>
    </location>
</feature>
<evidence type="ECO:0000256" key="3">
    <source>
        <dbReference type="ARBA" id="ARBA00023163"/>
    </source>
</evidence>
<dbReference type="SMART" id="SM00342">
    <property type="entry name" value="HTH_ARAC"/>
    <property type="match status" value="1"/>
</dbReference>
<dbReference type="RefSeq" id="WP_015358184.1">
    <property type="nucleotide sequence ID" value="NZ_CP014672.1"/>
</dbReference>
<sequence length="307" mass="35865">MSFQKALFNALNTNPLLKKSIFGRKNLISVTVPAKIAENLAYVQAYGNISATYPYYYEITQLDSFCLICTHDGEGLLKVSCGEYIMKKNTIAFIDCGLRHRVEIRKSPWNYKILFISGPPVRFFYNSLVHDGGNLQCFLPGSSIPDKIERLYDFLFASPDEPIIHSKFISDILFEMLLEKNRMHDENSAVADCIYKIKHDFDCRYTENITLEYLERKYHISRYHICREFIKRFHISPIKYLNHRKIEAAKEALLNTDKKIVEIGRMVGFENPNNFIRNFKKCTGITPLEYRRQFFCENTELEPEGES</sequence>
<dbReference type="GO" id="GO:0003700">
    <property type="term" value="F:DNA-binding transcription factor activity"/>
    <property type="evidence" value="ECO:0007669"/>
    <property type="project" value="InterPro"/>
</dbReference>
<proteinExistence type="predicted"/>
<organism evidence="5 6">
    <name type="scientific">Thermoclostridium stercorarium subsp. thermolacticum DSM 2910</name>
    <dbReference type="NCBI Taxonomy" id="1121336"/>
    <lineage>
        <taxon>Bacteria</taxon>
        <taxon>Bacillati</taxon>
        <taxon>Bacillota</taxon>
        <taxon>Clostridia</taxon>
        <taxon>Eubacteriales</taxon>
        <taxon>Oscillospiraceae</taxon>
        <taxon>Thermoclostridium</taxon>
    </lineage>
</organism>
<dbReference type="PRINTS" id="PR00032">
    <property type="entry name" value="HTHARAC"/>
</dbReference>
<name>A0A1B1YAW9_THEST</name>
<reference evidence="5 6" key="1">
    <citation type="submission" date="2016-02" db="EMBL/GenBank/DDBJ databases">
        <title>Comparison of Clostridium stercorarium subspecies using comparative genomics and transcriptomics.</title>
        <authorList>
            <person name="Schellenberg J."/>
            <person name="Thallinger G."/>
            <person name="Levin D.B."/>
            <person name="Zhang X."/>
            <person name="Alvare G."/>
            <person name="Fristensky B."/>
            <person name="Sparling R."/>
        </authorList>
    </citation>
    <scope>NUCLEOTIDE SEQUENCE [LARGE SCALE GENOMIC DNA]</scope>
    <source>
        <strain evidence="5 6">DSM 2910</strain>
    </source>
</reference>
<dbReference type="SUPFAM" id="SSF46689">
    <property type="entry name" value="Homeodomain-like"/>
    <property type="match status" value="1"/>
</dbReference>
<evidence type="ECO:0000256" key="2">
    <source>
        <dbReference type="ARBA" id="ARBA00023125"/>
    </source>
</evidence>